<proteinExistence type="predicted"/>
<dbReference type="Proteomes" id="UP000002630">
    <property type="component" value="Linkage Group LG01"/>
</dbReference>
<name>D8LBV3_ECTSI</name>
<dbReference type="InParanoid" id="D8LBV3"/>
<keyword evidence="3" id="KW-1185">Reference proteome</keyword>
<feature type="chain" id="PRO_5003116987" description="Secreted protein" evidence="1">
    <location>
        <begin position="24"/>
        <end position="84"/>
    </location>
</feature>
<evidence type="ECO:0008006" key="4">
    <source>
        <dbReference type="Google" id="ProtNLM"/>
    </source>
</evidence>
<dbReference type="EMBL" id="FN647682">
    <property type="protein sequence ID" value="CBN76812.1"/>
    <property type="molecule type" value="Genomic_DNA"/>
</dbReference>
<organism evidence="2 3">
    <name type="scientific">Ectocarpus siliculosus</name>
    <name type="common">Brown alga</name>
    <name type="synonym">Conferva siliculosa</name>
    <dbReference type="NCBI Taxonomy" id="2880"/>
    <lineage>
        <taxon>Eukaryota</taxon>
        <taxon>Sar</taxon>
        <taxon>Stramenopiles</taxon>
        <taxon>Ochrophyta</taxon>
        <taxon>PX clade</taxon>
        <taxon>Phaeophyceae</taxon>
        <taxon>Ectocarpales</taxon>
        <taxon>Ectocarpaceae</taxon>
        <taxon>Ectocarpus</taxon>
    </lineage>
</organism>
<reference evidence="2 3" key="1">
    <citation type="journal article" date="2010" name="Nature">
        <title>The Ectocarpus genome and the independent evolution of multicellularity in brown algae.</title>
        <authorList>
            <person name="Cock J.M."/>
            <person name="Sterck L."/>
            <person name="Rouze P."/>
            <person name="Scornet D."/>
            <person name="Allen A.E."/>
            <person name="Amoutzias G."/>
            <person name="Anthouard V."/>
            <person name="Artiguenave F."/>
            <person name="Aury J.M."/>
            <person name="Badger J.H."/>
            <person name="Beszteri B."/>
            <person name="Billiau K."/>
            <person name="Bonnet E."/>
            <person name="Bothwell J.H."/>
            <person name="Bowler C."/>
            <person name="Boyen C."/>
            <person name="Brownlee C."/>
            <person name="Carrano C.J."/>
            <person name="Charrier B."/>
            <person name="Cho G.Y."/>
            <person name="Coelho S.M."/>
            <person name="Collen J."/>
            <person name="Corre E."/>
            <person name="Da Silva C."/>
            <person name="Delage L."/>
            <person name="Delaroque N."/>
            <person name="Dittami S.M."/>
            <person name="Doulbeau S."/>
            <person name="Elias M."/>
            <person name="Farnham G."/>
            <person name="Gachon C.M."/>
            <person name="Gschloessl B."/>
            <person name="Heesch S."/>
            <person name="Jabbari K."/>
            <person name="Jubin C."/>
            <person name="Kawai H."/>
            <person name="Kimura K."/>
            <person name="Kloareg B."/>
            <person name="Kupper F.C."/>
            <person name="Lang D."/>
            <person name="Le Bail A."/>
            <person name="Leblanc C."/>
            <person name="Lerouge P."/>
            <person name="Lohr M."/>
            <person name="Lopez P.J."/>
            <person name="Martens C."/>
            <person name="Maumus F."/>
            <person name="Michel G."/>
            <person name="Miranda-Saavedra D."/>
            <person name="Morales J."/>
            <person name="Moreau H."/>
            <person name="Motomura T."/>
            <person name="Nagasato C."/>
            <person name="Napoli C.A."/>
            <person name="Nelson D.R."/>
            <person name="Nyvall-Collen P."/>
            <person name="Peters A.F."/>
            <person name="Pommier C."/>
            <person name="Potin P."/>
            <person name="Poulain J."/>
            <person name="Quesneville H."/>
            <person name="Read B."/>
            <person name="Rensing S.A."/>
            <person name="Ritter A."/>
            <person name="Rousvoal S."/>
            <person name="Samanta M."/>
            <person name="Samson G."/>
            <person name="Schroeder D.C."/>
            <person name="Segurens B."/>
            <person name="Strittmatter M."/>
            <person name="Tonon T."/>
            <person name="Tregear J.W."/>
            <person name="Valentin K."/>
            <person name="von Dassow P."/>
            <person name="Yamagishi T."/>
            <person name="Van de Peer Y."/>
            <person name="Wincker P."/>
        </authorList>
    </citation>
    <scope>NUCLEOTIDE SEQUENCE [LARGE SCALE GENOMIC DNA]</scope>
    <source>
        <strain evidence="3">Ec32 / CCAP1310/4</strain>
    </source>
</reference>
<evidence type="ECO:0000313" key="3">
    <source>
        <dbReference type="Proteomes" id="UP000002630"/>
    </source>
</evidence>
<feature type="signal peptide" evidence="1">
    <location>
        <begin position="1"/>
        <end position="23"/>
    </location>
</feature>
<dbReference type="AlphaFoldDB" id="D8LBV3"/>
<sequence>MDGAPTVFMFLLFRVSPWALWRGGDFEPFPYLKPPSPLCTVFSFRRREEGSFISVRRVLSVSAKTQRSRLTARVSVDVRFSQCD</sequence>
<accession>D8LBV3</accession>
<keyword evidence="1" id="KW-0732">Signal</keyword>
<evidence type="ECO:0000256" key="1">
    <source>
        <dbReference type="SAM" id="SignalP"/>
    </source>
</evidence>
<protein>
    <recommendedName>
        <fullName evidence="4">Secreted protein</fullName>
    </recommendedName>
</protein>
<dbReference type="EMBL" id="FN649726">
    <property type="protein sequence ID" value="CBN76812.1"/>
    <property type="molecule type" value="Genomic_DNA"/>
</dbReference>
<gene>
    <name evidence="2" type="ORF">Esi_0000_0662</name>
</gene>
<evidence type="ECO:0000313" key="2">
    <source>
        <dbReference type="EMBL" id="CBN76812.1"/>
    </source>
</evidence>